<dbReference type="AlphaFoldDB" id="A0A497E1C5"/>
<sequence length="107" mass="12386">MLAEIMVESLKEQNLTLEEIWSDVIAQTGKLGKLRKLKSPRRWGTMRLYVTCDFEEVSLNVKVVLDKEGKVAGLFFLPTQSSEVYRPPEYADSRLFTERECIVGDEW</sequence>
<comment type="caution">
    <text evidence="1">The sequence shown here is derived from an EMBL/GenBank/DDBJ whole genome shotgun (WGS) entry which is preliminary data.</text>
</comment>
<protein>
    <submittedName>
        <fullName evidence="1">Uncharacterized protein</fullName>
    </submittedName>
</protein>
<name>A0A497E1C5_UNCAE</name>
<gene>
    <name evidence="1" type="ORF">DRJ00_09295</name>
</gene>
<proteinExistence type="predicted"/>
<organism evidence="1 2">
    <name type="scientific">Aerophobetes bacterium</name>
    <dbReference type="NCBI Taxonomy" id="2030807"/>
    <lineage>
        <taxon>Bacteria</taxon>
        <taxon>Candidatus Aerophobota</taxon>
    </lineage>
</organism>
<evidence type="ECO:0000313" key="1">
    <source>
        <dbReference type="EMBL" id="RLE06707.1"/>
    </source>
</evidence>
<dbReference type="EMBL" id="QMPZ01000234">
    <property type="protein sequence ID" value="RLE06707.1"/>
    <property type="molecule type" value="Genomic_DNA"/>
</dbReference>
<evidence type="ECO:0000313" key="2">
    <source>
        <dbReference type="Proteomes" id="UP000279422"/>
    </source>
</evidence>
<reference evidence="1 2" key="1">
    <citation type="submission" date="2018-06" db="EMBL/GenBank/DDBJ databases">
        <title>Extensive metabolic versatility and redundancy in microbially diverse, dynamic hydrothermal sediments.</title>
        <authorList>
            <person name="Dombrowski N."/>
            <person name="Teske A."/>
            <person name="Baker B.J."/>
        </authorList>
    </citation>
    <scope>NUCLEOTIDE SEQUENCE [LARGE SCALE GENOMIC DNA]</scope>
    <source>
        <strain evidence="1">B47_G16</strain>
    </source>
</reference>
<accession>A0A497E1C5</accession>
<dbReference type="Gene3D" id="3.10.450.590">
    <property type="match status" value="1"/>
</dbReference>
<dbReference type="Proteomes" id="UP000279422">
    <property type="component" value="Unassembled WGS sequence"/>
</dbReference>